<reference evidence="1" key="2">
    <citation type="submission" date="2021-03" db="UniProtKB">
        <authorList>
            <consortium name="EnsemblPlants"/>
        </authorList>
    </citation>
    <scope>IDENTIFICATION</scope>
</reference>
<dbReference type="Gramene" id="evm.model.08.611">
    <property type="protein sequence ID" value="cds.evm.model.08.611"/>
    <property type="gene ID" value="evm.TU.08.611"/>
</dbReference>
<protein>
    <submittedName>
        <fullName evidence="1">Uncharacterized protein</fullName>
    </submittedName>
</protein>
<reference evidence="1" key="1">
    <citation type="submission" date="2018-11" db="EMBL/GenBank/DDBJ databases">
        <authorList>
            <person name="Grassa J C."/>
        </authorList>
    </citation>
    <scope>NUCLEOTIDE SEQUENCE [LARGE SCALE GENOMIC DNA]</scope>
</reference>
<organism evidence="1 2">
    <name type="scientific">Cannabis sativa</name>
    <name type="common">Hemp</name>
    <name type="synonym">Marijuana</name>
    <dbReference type="NCBI Taxonomy" id="3483"/>
    <lineage>
        <taxon>Eukaryota</taxon>
        <taxon>Viridiplantae</taxon>
        <taxon>Streptophyta</taxon>
        <taxon>Embryophyta</taxon>
        <taxon>Tracheophyta</taxon>
        <taxon>Spermatophyta</taxon>
        <taxon>Magnoliopsida</taxon>
        <taxon>eudicotyledons</taxon>
        <taxon>Gunneridae</taxon>
        <taxon>Pentapetalae</taxon>
        <taxon>rosids</taxon>
        <taxon>fabids</taxon>
        <taxon>Rosales</taxon>
        <taxon>Cannabaceae</taxon>
        <taxon>Cannabis</taxon>
    </lineage>
</organism>
<name>A0A803QBT7_CANSA</name>
<sequence length="91" mass="10415">MVQGEEVVFNVLKAMTYRKASDNNFSADLTDTIVDKKKLIEDSLEVSLTEEDVNEQDGSEVMEYAKWLDSYGPLNRKYFDELGVASLRPHH</sequence>
<accession>A0A803QBT7</accession>
<evidence type="ECO:0000313" key="1">
    <source>
        <dbReference type="EnsemblPlants" id="cds.evm.model.08.611"/>
    </source>
</evidence>
<keyword evidence="2" id="KW-1185">Reference proteome</keyword>
<dbReference type="Proteomes" id="UP000596661">
    <property type="component" value="Chromosome 8"/>
</dbReference>
<dbReference type="EMBL" id="UZAU01000689">
    <property type="status" value="NOT_ANNOTATED_CDS"/>
    <property type="molecule type" value="Genomic_DNA"/>
</dbReference>
<proteinExistence type="predicted"/>
<dbReference type="EnsemblPlants" id="evm.model.08.611">
    <property type="protein sequence ID" value="cds.evm.model.08.611"/>
    <property type="gene ID" value="evm.TU.08.611"/>
</dbReference>
<dbReference type="AlphaFoldDB" id="A0A803QBT7"/>
<evidence type="ECO:0000313" key="2">
    <source>
        <dbReference type="Proteomes" id="UP000596661"/>
    </source>
</evidence>